<accession>Q5KJC7</accession>
<dbReference type="VEuPathDB" id="FungiDB:CNC07010"/>
<dbReference type="SUPFAM" id="SSF51905">
    <property type="entry name" value="FAD/NAD(P)-binding domain"/>
    <property type="match status" value="1"/>
</dbReference>
<comment type="similarity">
    <text evidence="1">Belongs to the FMO family.</text>
</comment>
<evidence type="ECO:0000313" key="6">
    <source>
        <dbReference type="Proteomes" id="UP000002149"/>
    </source>
</evidence>
<gene>
    <name evidence="5" type="ordered locus">CNC07010</name>
</gene>
<dbReference type="EMBL" id="AE017343">
    <property type="protein sequence ID" value="AAW42523.1"/>
    <property type="molecule type" value="Genomic_DNA"/>
</dbReference>
<keyword evidence="4" id="KW-0560">Oxidoreductase</keyword>
<keyword evidence="6" id="KW-1185">Reference proteome</keyword>
<dbReference type="InterPro" id="IPR020946">
    <property type="entry name" value="Flavin_mOase-like"/>
</dbReference>
<dbReference type="Gene3D" id="3.50.50.60">
    <property type="entry name" value="FAD/NAD(P)-binding domain"/>
    <property type="match status" value="2"/>
</dbReference>
<dbReference type="GO" id="GO:0005789">
    <property type="term" value="C:endoplasmic reticulum membrane"/>
    <property type="evidence" value="ECO:0000318"/>
    <property type="project" value="GO_Central"/>
</dbReference>
<keyword evidence="3" id="KW-0274">FAD</keyword>
<dbReference type="OrthoDB" id="66881at2759"/>
<evidence type="ECO:0000256" key="1">
    <source>
        <dbReference type="ARBA" id="ARBA00009183"/>
    </source>
</evidence>
<dbReference type="AlphaFoldDB" id="Q5KJC7"/>
<protein>
    <submittedName>
        <fullName evidence="5">Monooxygenase, putative</fullName>
    </submittedName>
</protein>
<keyword evidence="5" id="KW-0503">Monooxygenase</keyword>
<evidence type="ECO:0000256" key="3">
    <source>
        <dbReference type="ARBA" id="ARBA00022827"/>
    </source>
</evidence>
<dbReference type="RefSeq" id="XP_569830.1">
    <property type="nucleotide sequence ID" value="XM_569830.2"/>
</dbReference>
<dbReference type="eggNOG" id="KOG1399">
    <property type="taxonomic scope" value="Eukaryota"/>
</dbReference>
<dbReference type="InterPro" id="IPR036188">
    <property type="entry name" value="FAD/NAD-bd_sf"/>
</dbReference>
<dbReference type="GO" id="GO:0004499">
    <property type="term" value="F:N,N-dimethylaniline monooxygenase activity"/>
    <property type="evidence" value="ECO:0007669"/>
    <property type="project" value="InterPro"/>
</dbReference>
<dbReference type="InterPro" id="IPR050346">
    <property type="entry name" value="FMO-like"/>
</dbReference>
<proteinExistence type="inferred from homology"/>
<dbReference type="HOGENOM" id="CLU_006909_5_0_1"/>
<dbReference type="GO" id="GO:0004497">
    <property type="term" value="F:monooxygenase activity"/>
    <property type="evidence" value="ECO:0000318"/>
    <property type="project" value="GO_Central"/>
</dbReference>
<accession>Q55WX2</accession>
<dbReference type="PaxDb" id="214684-Q5KJC7"/>
<reference evidence="5 6" key="1">
    <citation type="journal article" date="2005" name="Science">
        <title>The genome of the basidiomycetous yeast and human pathogen Cryptococcus neoformans.</title>
        <authorList>
            <person name="Loftus B.J."/>
            <person name="Fung E."/>
            <person name="Roncaglia P."/>
            <person name="Rowley D."/>
            <person name="Amedeo P."/>
            <person name="Bruno D."/>
            <person name="Vamathevan J."/>
            <person name="Miranda M."/>
            <person name="Anderson I.J."/>
            <person name="Fraser J.A."/>
            <person name="Allen J.E."/>
            <person name="Bosdet I.E."/>
            <person name="Brent M.R."/>
            <person name="Chiu R."/>
            <person name="Doering T.L."/>
            <person name="Donlin M.J."/>
            <person name="D'Souza C.A."/>
            <person name="Fox D.S."/>
            <person name="Grinberg V."/>
            <person name="Fu J."/>
            <person name="Fukushima M."/>
            <person name="Haas B.J."/>
            <person name="Huang J.C."/>
            <person name="Janbon G."/>
            <person name="Jones S.J."/>
            <person name="Koo H.L."/>
            <person name="Krzywinski M.I."/>
            <person name="Kwon-Chung J.K."/>
            <person name="Lengeler K.B."/>
            <person name="Maiti R."/>
            <person name="Marra M.A."/>
            <person name="Marra R.E."/>
            <person name="Mathewson C.A."/>
            <person name="Mitchell T.G."/>
            <person name="Pertea M."/>
            <person name="Riggs F.R."/>
            <person name="Salzberg S.L."/>
            <person name="Schein J.E."/>
            <person name="Shvartsbeyn A."/>
            <person name="Shin H."/>
            <person name="Shumway M."/>
            <person name="Specht C.A."/>
            <person name="Suh B.B."/>
            <person name="Tenney A."/>
            <person name="Utterback T.R."/>
            <person name="Wickes B.L."/>
            <person name="Wortman J.R."/>
            <person name="Wye N.H."/>
            <person name="Kronstad J.W."/>
            <person name="Lodge J.K."/>
            <person name="Heitman J."/>
            <person name="Davis R.W."/>
            <person name="Fraser C.M."/>
            <person name="Hyman R.W."/>
        </authorList>
    </citation>
    <scope>NUCLEOTIDE SEQUENCE [LARGE SCALE GENOMIC DNA]</scope>
    <source>
        <strain evidence="6">JEC21 / ATCC MYA-565</strain>
    </source>
</reference>
<dbReference type="GO" id="GO:0050661">
    <property type="term" value="F:NADP binding"/>
    <property type="evidence" value="ECO:0007669"/>
    <property type="project" value="InterPro"/>
</dbReference>
<evidence type="ECO:0000256" key="4">
    <source>
        <dbReference type="ARBA" id="ARBA00023002"/>
    </source>
</evidence>
<keyword evidence="2" id="KW-0285">Flavoprotein</keyword>
<dbReference type="Pfam" id="PF00743">
    <property type="entry name" value="FMO-like"/>
    <property type="match status" value="1"/>
</dbReference>
<dbReference type="KEGG" id="cne:CNC07010"/>
<name>Q5KJC7_CRYD1</name>
<organism evidence="5 6">
    <name type="scientific">Cryptococcus deneoformans (strain JEC21 / ATCC MYA-565)</name>
    <name type="common">Cryptococcus neoformans var. neoformans serotype D</name>
    <dbReference type="NCBI Taxonomy" id="214684"/>
    <lineage>
        <taxon>Eukaryota</taxon>
        <taxon>Fungi</taxon>
        <taxon>Dikarya</taxon>
        <taxon>Basidiomycota</taxon>
        <taxon>Agaricomycotina</taxon>
        <taxon>Tremellomycetes</taxon>
        <taxon>Tremellales</taxon>
        <taxon>Cryptococcaceae</taxon>
        <taxon>Cryptococcus</taxon>
        <taxon>Cryptococcus neoformans species complex</taxon>
    </lineage>
</organism>
<dbReference type="Proteomes" id="UP000002149">
    <property type="component" value="Chromosome 3"/>
</dbReference>
<dbReference type="OMA" id="CCRINPR"/>
<sequence>MPRPCLKNTTAPFLRTCSTRVPQNWADRSLYTTTTTRPTAGNDSTPCIWSFATASSSFSNLQIKRSSPHTHIIPLSCCCRINPRNMTTETGKPVIRVAVIGAGASGLTQTQQLLEAWSRKAVKTKLEVVAFEARGDVGGVWLSEDGPKQAERTSLPGENDKMDDVFSYSTASKISSPMYEGLRTNIPAPIMAFRGFKFPEKTPLFPDRAAVLKYLQDYAKAYELLPYIRFNTRVERVYLTSTTRGSDKRRWTVESVSGNSKTSEEFDYISVSNGHYSDGWIPNTPGLSSFPGQIIHSRFYRRASDHAGQTVLVVGSFASGGDISRLLASHNIDKYDPSGQPLSRSLTPDQKLDDSSSLKAATGENFIKVYVSSSGATSHSVSPDGPCAPYIHNLPLISHLSPPSSAYPKGVIHFEDGQQLSGVDTIIYATGYNFAYPFFKRADKPWDEVDLVDGVIRSGERKGGEEWEEGGVKGLGMKKLDELLLFLKGDRSIAFPALSYQVVPFPLAQVQARLTSLLWANLLPSFPEHPALPENPSNPYSKQSVSVPSINHLDVSSLSAPQPDITVTAAATPPTTTTKVCSSSSPSTTPLDRKTLSARQKLLFGTPYEWTYSEYLMSLMSEAEGGKEAEVEEHWKKIEPWRREMRDRKDLRKKTLGY</sequence>
<evidence type="ECO:0000256" key="2">
    <source>
        <dbReference type="ARBA" id="ARBA00022630"/>
    </source>
</evidence>
<dbReference type="GeneID" id="3256147"/>
<dbReference type="PANTHER" id="PTHR23023">
    <property type="entry name" value="DIMETHYLANILINE MONOOXYGENASE"/>
    <property type="match status" value="1"/>
</dbReference>
<evidence type="ECO:0000313" key="5">
    <source>
        <dbReference type="EMBL" id="AAW42523.1"/>
    </source>
</evidence>
<dbReference type="GO" id="GO:0050660">
    <property type="term" value="F:flavin adenine dinucleotide binding"/>
    <property type="evidence" value="ECO:0000318"/>
    <property type="project" value="GO_Central"/>
</dbReference>
<dbReference type="InParanoid" id="Q5KJC7"/>